<dbReference type="AlphaFoldDB" id="A0A9X1I9C2"/>
<dbReference type="EMBL" id="JAJAQI010000003">
    <property type="protein sequence ID" value="MCB4820665.1"/>
    <property type="molecule type" value="Genomic_DNA"/>
</dbReference>
<evidence type="ECO:0000313" key="2">
    <source>
        <dbReference type="Proteomes" id="UP001139311"/>
    </source>
</evidence>
<dbReference type="Proteomes" id="UP001139311">
    <property type="component" value="Unassembled WGS sequence"/>
</dbReference>
<proteinExistence type="predicted"/>
<dbReference type="SUPFAM" id="SSF54637">
    <property type="entry name" value="Thioesterase/thiol ester dehydrase-isomerase"/>
    <property type="match status" value="1"/>
</dbReference>
<dbReference type="RefSeq" id="WP_226604213.1">
    <property type="nucleotide sequence ID" value="NZ_JAJAQI010000003.1"/>
</dbReference>
<protein>
    <recommendedName>
        <fullName evidence="3">3-methylfumaryl-CoA hydratase</fullName>
    </recommendedName>
</protein>
<dbReference type="PANTHER" id="PTHR28152:SF1">
    <property type="entry name" value="HYDROXYACYL-THIOESTER DEHYDRATASE TYPE 2, MITOCHONDRIAL"/>
    <property type="match status" value="1"/>
</dbReference>
<accession>A0A9X1I9C2</accession>
<dbReference type="InterPro" id="IPR052741">
    <property type="entry name" value="Mitochondrial_HTD2"/>
</dbReference>
<evidence type="ECO:0008006" key="3">
    <source>
        <dbReference type="Google" id="ProtNLM"/>
    </source>
</evidence>
<dbReference type="PANTHER" id="PTHR28152">
    <property type="entry name" value="HYDROXYACYL-THIOESTER DEHYDRATASE TYPE 2, MITOCHONDRIAL"/>
    <property type="match status" value="1"/>
</dbReference>
<dbReference type="GO" id="GO:0019171">
    <property type="term" value="F:(3R)-hydroxyacyl-[acyl-carrier-protein] dehydratase activity"/>
    <property type="evidence" value="ECO:0007669"/>
    <property type="project" value="TreeGrafter"/>
</dbReference>
<gene>
    <name evidence="1" type="ORF">LHA35_02825</name>
</gene>
<keyword evidence="2" id="KW-1185">Reference proteome</keyword>
<organism evidence="1 2">
    <name type="scientific">Roseicella aerolata</name>
    <dbReference type="NCBI Taxonomy" id="2883479"/>
    <lineage>
        <taxon>Bacteria</taxon>
        <taxon>Pseudomonadati</taxon>
        <taxon>Pseudomonadota</taxon>
        <taxon>Alphaproteobacteria</taxon>
        <taxon>Acetobacterales</taxon>
        <taxon>Roseomonadaceae</taxon>
        <taxon>Roseicella</taxon>
    </lineage>
</organism>
<name>A0A9X1I9C2_9PROT</name>
<reference evidence="1" key="1">
    <citation type="submission" date="2021-10" db="EMBL/GenBank/DDBJ databases">
        <title>Roseicella aerolatum sp. nov., isolated from aerosols of e-waste dismantling site.</title>
        <authorList>
            <person name="Qin T."/>
        </authorList>
    </citation>
    <scope>NUCLEOTIDE SEQUENCE</scope>
    <source>
        <strain evidence="1">GB24</strain>
    </source>
</reference>
<evidence type="ECO:0000313" key="1">
    <source>
        <dbReference type="EMBL" id="MCB4820665.1"/>
    </source>
</evidence>
<dbReference type="Gene3D" id="3.10.129.10">
    <property type="entry name" value="Hotdog Thioesterase"/>
    <property type="match status" value="1"/>
</dbReference>
<comment type="caution">
    <text evidence="1">The sequence shown here is derived from an EMBL/GenBank/DDBJ whole genome shotgun (WGS) entry which is preliminary data.</text>
</comment>
<sequence length="289" mass="31775">MSETLSPELQSWIGRSRVVEEEVGLSAVRRIAGMLDLDPGAFRNGDLLPPHWFTLFFADVARQSEIGPDGHPKPGVFLPPIPLPRRMGAGRRVTIHDSLRVGEVASKTAEVAAILPKQARTGFITVLTMRHTIRALGRRGRQVIAVDEFDAIYREAVKPGEKSGTGAPVPAPTDAAWRVEKHLSAPLVFRYSAVTWNAHRIHYDADYSRQEEGYPNTVQNGGLTMQLLLDAAVAHTPGTLRGFSARLTRPIYVGDTITLCGHAPRDGRMMAWVQDKDGHLCAQLDCEFA</sequence>
<dbReference type="InterPro" id="IPR029069">
    <property type="entry name" value="HotDog_dom_sf"/>
</dbReference>